<dbReference type="EMBL" id="VEVO01000016">
    <property type="protein sequence ID" value="KAF0029308.1"/>
    <property type="molecule type" value="Genomic_DNA"/>
</dbReference>
<dbReference type="PANTHER" id="PTHR47331">
    <property type="entry name" value="PHD-TYPE DOMAIN-CONTAINING PROTEIN"/>
    <property type="match status" value="1"/>
</dbReference>
<comment type="caution">
    <text evidence="1">The sequence shown here is derived from an EMBL/GenBank/DDBJ whole genome shotgun (WGS) entry which is preliminary data.</text>
</comment>
<accession>A0A6A4SAL9</accession>
<sequence length="398" mass="44120">MQPGPPSSEQPYGAIPRYWQLHPPVPYPAPPPFQQPYPVQFPPSTGPPDNNTMPGLMEMVIASAFGIPKPKLTIFSSGRESDFIMLKKGLDSVFGPHKHLTEDYKYQILLDHLRFPSALKVAKRYVNNLTPYTSAMQALTQRYGQPRQLVQGELKAILTAPAVKAGDYQGFEDFAASVGTLVGMLTTMDGSASSELSLYRTSRQPCSRVYSAGMEHAGTNQLPPISSRCEHLPSFIIPLFHRRAGSTRRETLAAWHTTLQNRMEAIRSVEDKAAIEQLEQKTVRVTIDAVSRYATPLLHKRNAPILHVPPTAVMSLLRATERRLSNNPEQCAVYNEEIHKLEEAGYTVKISANETSRWSDSCGTMGRENAAQMCMSGVYCPSELPASHAVLHKLCSVM</sequence>
<organism evidence="1 2">
    <name type="scientific">Scophthalmus maximus</name>
    <name type="common">Turbot</name>
    <name type="synonym">Psetta maxima</name>
    <dbReference type="NCBI Taxonomy" id="52904"/>
    <lineage>
        <taxon>Eukaryota</taxon>
        <taxon>Metazoa</taxon>
        <taxon>Chordata</taxon>
        <taxon>Craniata</taxon>
        <taxon>Vertebrata</taxon>
        <taxon>Euteleostomi</taxon>
        <taxon>Actinopterygii</taxon>
        <taxon>Neopterygii</taxon>
        <taxon>Teleostei</taxon>
        <taxon>Neoteleostei</taxon>
        <taxon>Acanthomorphata</taxon>
        <taxon>Carangaria</taxon>
        <taxon>Pleuronectiformes</taxon>
        <taxon>Pleuronectoidei</taxon>
        <taxon>Scophthalmidae</taxon>
        <taxon>Scophthalmus</taxon>
    </lineage>
</organism>
<evidence type="ECO:0000313" key="2">
    <source>
        <dbReference type="Proteomes" id="UP000438429"/>
    </source>
</evidence>
<evidence type="ECO:0000313" key="1">
    <source>
        <dbReference type="EMBL" id="KAF0029308.1"/>
    </source>
</evidence>
<proteinExistence type="predicted"/>
<name>A0A6A4SAL9_SCOMX</name>
<gene>
    <name evidence="1" type="ORF">F2P81_018413</name>
</gene>
<dbReference type="AlphaFoldDB" id="A0A6A4SAL9"/>
<dbReference type="Proteomes" id="UP000438429">
    <property type="component" value="Unassembled WGS sequence"/>
</dbReference>
<protein>
    <submittedName>
        <fullName evidence="1">Uncharacterized protein</fullName>
    </submittedName>
</protein>
<dbReference type="InterPro" id="IPR005312">
    <property type="entry name" value="DUF1759"/>
</dbReference>
<reference evidence="1 2" key="1">
    <citation type="submission" date="2019-06" db="EMBL/GenBank/DDBJ databases">
        <title>Draft genomes of female and male turbot (Scophthalmus maximus).</title>
        <authorList>
            <person name="Xu H."/>
            <person name="Xu X.-W."/>
            <person name="Shao C."/>
            <person name="Chen S."/>
        </authorList>
    </citation>
    <scope>NUCLEOTIDE SEQUENCE [LARGE SCALE GENOMIC DNA]</scope>
    <source>
        <strain evidence="1">Ysfricsl-2016a</strain>
        <tissue evidence="1">Blood</tissue>
    </source>
</reference>
<dbReference type="PANTHER" id="PTHR47331:SF5">
    <property type="entry name" value="RIBONUCLEASE H"/>
    <property type="match status" value="1"/>
</dbReference>
<dbReference type="Pfam" id="PF03564">
    <property type="entry name" value="DUF1759"/>
    <property type="match status" value="1"/>
</dbReference>